<dbReference type="InterPro" id="IPR000182">
    <property type="entry name" value="GNAT_dom"/>
</dbReference>
<proteinExistence type="inferred from homology"/>
<dbReference type="AlphaFoldDB" id="A0A1C7FBV5"/>
<dbReference type="Pfam" id="PF13673">
    <property type="entry name" value="Acetyltransf_10"/>
    <property type="match status" value="1"/>
</dbReference>
<sequence length="156" mass="17490">MITWKAIPFAQLTNHELYQLLKLRVDVFVVEQTCPYPELDDKDTLDGVMHLLGYQQNQLVACARLLPQGTSYPSVSIGRVATKQSARGAGLGHHLLQQAIAQCLQLWPNQAIEIGAQQHLTAFYQQHGFVQTSTMYLEDGIPHVDMKRSVTSEMAQ</sequence>
<dbReference type="CDD" id="cd04301">
    <property type="entry name" value="NAT_SF"/>
    <property type="match status" value="1"/>
</dbReference>
<gene>
    <name evidence="4" type="ORF">VSVS05_02487</name>
</gene>
<feature type="domain" description="N-acetyltransferase" evidence="3">
    <location>
        <begin position="7"/>
        <end position="151"/>
    </location>
</feature>
<accession>A0A1C7FBV5</accession>
<dbReference type="STRING" id="45658.VSVS12_00502"/>
<evidence type="ECO:0000313" key="5">
    <source>
        <dbReference type="Proteomes" id="UP000092528"/>
    </source>
</evidence>
<dbReference type="FunFam" id="3.40.630.30:FF:000035">
    <property type="entry name" value="GNAT family N-acetyltransferase"/>
    <property type="match status" value="1"/>
</dbReference>
<dbReference type="Proteomes" id="UP000092528">
    <property type="component" value="Chromosome 1"/>
</dbReference>
<dbReference type="PROSITE" id="PS51186">
    <property type="entry name" value="GNAT"/>
    <property type="match status" value="1"/>
</dbReference>
<dbReference type="SUPFAM" id="SSF55729">
    <property type="entry name" value="Acyl-CoA N-acyltransferases (Nat)"/>
    <property type="match status" value="1"/>
</dbReference>
<evidence type="ECO:0000256" key="2">
    <source>
        <dbReference type="ARBA" id="ARBA00072224"/>
    </source>
</evidence>
<dbReference type="InterPro" id="IPR016181">
    <property type="entry name" value="Acyl_CoA_acyltransferase"/>
</dbReference>
<evidence type="ECO:0000259" key="3">
    <source>
        <dbReference type="PROSITE" id="PS51186"/>
    </source>
</evidence>
<organism evidence="4 5">
    <name type="scientific">Vibrio scophthalmi</name>
    <dbReference type="NCBI Taxonomy" id="45658"/>
    <lineage>
        <taxon>Bacteria</taxon>
        <taxon>Pseudomonadati</taxon>
        <taxon>Pseudomonadota</taxon>
        <taxon>Gammaproteobacteria</taxon>
        <taxon>Vibrionales</taxon>
        <taxon>Vibrionaceae</taxon>
        <taxon>Vibrio</taxon>
    </lineage>
</organism>
<evidence type="ECO:0000256" key="1">
    <source>
        <dbReference type="ARBA" id="ARBA00009623"/>
    </source>
</evidence>
<dbReference type="GO" id="GO:0016747">
    <property type="term" value="F:acyltransferase activity, transferring groups other than amino-acyl groups"/>
    <property type="evidence" value="ECO:0007669"/>
    <property type="project" value="InterPro"/>
</dbReference>
<dbReference type="RefSeq" id="WP_065545758.1">
    <property type="nucleotide sequence ID" value="NZ_CP016414.1"/>
</dbReference>
<dbReference type="EMBL" id="CP016414">
    <property type="protein sequence ID" value="ANU37565.1"/>
    <property type="molecule type" value="Genomic_DNA"/>
</dbReference>
<evidence type="ECO:0000313" key="4">
    <source>
        <dbReference type="EMBL" id="ANU37565.1"/>
    </source>
</evidence>
<protein>
    <recommendedName>
        <fullName evidence="2">Protein ElaA</fullName>
    </recommendedName>
</protein>
<comment type="similarity">
    <text evidence="1">Belongs to the UPF0039 (ElaA) family.</text>
</comment>
<reference evidence="4 5" key="1">
    <citation type="submission" date="2016-07" db="EMBL/GenBank/DDBJ databases">
        <title>Genome sequencing of Vibrio scophthalmi strain VS-05, an isolated from Paralichthys olivaceus.</title>
        <authorList>
            <person name="Han H.-J."/>
        </authorList>
    </citation>
    <scope>NUCLEOTIDE SEQUENCE [LARGE SCALE GENOMIC DNA]</scope>
    <source>
        <strain evidence="4 5">VS-05</strain>
    </source>
</reference>
<dbReference type="PATRIC" id="fig|45658.7.peg.2441"/>
<name>A0A1C7FBV5_9VIBR</name>
<keyword evidence="5" id="KW-1185">Reference proteome</keyword>
<dbReference type="Gene3D" id="3.40.630.30">
    <property type="match status" value="1"/>
</dbReference>